<protein>
    <submittedName>
        <fullName evidence="1">Uncharacterized protein</fullName>
    </submittedName>
</protein>
<gene>
    <name evidence="1" type="ORF">MM415B03248_0006</name>
</gene>
<organism evidence="1">
    <name type="scientific">viral metagenome</name>
    <dbReference type="NCBI Taxonomy" id="1070528"/>
    <lineage>
        <taxon>unclassified sequences</taxon>
        <taxon>metagenomes</taxon>
        <taxon>organismal metagenomes</taxon>
    </lineage>
</organism>
<reference evidence="1" key="1">
    <citation type="submission" date="2020-03" db="EMBL/GenBank/DDBJ databases">
        <title>The deep terrestrial virosphere.</title>
        <authorList>
            <person name="Holmfeldt K."/>
            <person name="Nilsson E."/>
            <person name="Simone D."/>
            <person name="Lopez-Fernandez M."/>
            <person name="Wu X."/>
            <person name="de Brujin I."/>
            <person name="Lundin D."/>
            <person name="Andersson A."/>
            <person name="Bertilsson S."/>
            <person name="Dopson M."/>
        </authorList>
    </citation>
    <scope>NUCLEOTIDE SEQUENCE</scope>
    <source>
        <strain evidence="1">MM415B03248</strain>
    </source>
</reference>
<accession>A0A6M3LDU9</accession>
<name>A0A6M3LDU9_9ZZZZ</name>
<dbReference type="EMBL" id="MT143016">
    <property type="protein sequence ID" value="QJA91822.1"/>
    <property type="molecule type" value="Genomic_DNA"/>
</dbReference>
<evidence type="ECO:0000313" key="1">
    <source>
        <dbReference type="EMBL" id="QJA91822.1"/>
    </source>
</evidence>
<proteinExistence type="predicted"/>
<sequence>MPTGMIDSIHTSVTFTREQKEWIQSLPDELIWFHAGTPTEYAVTLMDWWFRDMPEETIFWQPPTGIEYKAAVKRLKLLAAAGQN</sequence>
<dbReference type="AlphaFoldDB" id="A0A6M3LDU9"/>